<proteinExistence type="predicted"/>
<dbReference type="InterPro" id="IPR036188">
    <property type="entry name" value="FAD/NAD-bd_sf"/>
</dbReference>
<dbReference type="SUPFAM" id="SSF51905">
    <property type="entry name" value="FAD/NAD(P)-binding domain"/>
    <property type="match status" value="1"/>
</dbReference>
<feature type="domain" description="Glucose-methanol-choline oxidoreductase N-terminal" evidence="2">
    <location>
        <begin position="237"/>
        <end position="251"/>
    </location>
</feature>
<gene>
    <name evidence="3" type="ORF">SELMODRAFT_402042</name>
</gene>
<keyword evidence="1" id="KW-0732">Signal</keyword>
<dbReference type="OMA" id="FMHEANE"/>
<dbReference type="eggNOG" id="KOG1238">
    <property type="taxonomic scope" value="Eukaryota"/>
</dbReference>
<name>D8QPE5_SELML</name>
<dbReference type="Gramene" id="EFJ37608">
    <property type="protein sequence ID" value="EFJ37608"/>
    <property type="gene ID" value="SELMODRAFT_402042"/>
</dbReference>
<accession>D8QPE5</accession>
<dbReference type="KEGG" id="smo:SELMODRAFT_402042"/>
<dbReference type="Pfam" id="PF00732">
    <property type="entry name" value="GMC_oxred_N"/>
    <property type="match status" value="1"/>
</dbReference>
<dbReference type="PROSITE" id="PS00624">
    <property type="entry name" value="GMC_OXRED_2"/>
    <property type="match status" value="1"/>
</dbReference>
<sequence>MGLVLGRLVFLFMFALLVRGTSRNASTFDSAAQFDYIVVGGGASGCPIAATLSVKFVVLLLERGGSRYGRKDCERKEGFHVNLFKADNKTSPAEAFLPGDGVPGHRGRVLGGEHQSKAGPELDSLERERKMAFKPAIPAWQRSLKRALVETGLPDNDKLGTKVGGVIFDSDGVRHSSADLLEYAHPSKFEVLLYATTSLVFSGAPRAAGVQFMDEFGNEHRAILSSKPSSEIILSAGALGSPQLLLLSGIGDAQDLQKLGIPS</sequence>
<dbReference type="AlphaFoldDB" id="D8QPE5"/>
<keyword evidence="4" id="KW-1185">Reference proteome</keyword>
<dbReference type="InterPro" id="IPR000172">
    <property type="entry name" value="GMC_OxRdtase_N"/>
</dbReference>
<dbReference type="PANTHER" id="PTHR45968">
    <property type="entry name" value="OSJNBA0019K04.7 PROTEIN"/>
    <property type="match status" value="1"/>
</dbReference>
<protein>
    <recommendedName>
        <fullName evidence="2">Glucose-methanol-choline oxidoreductase N-terminal domain-containing protein</fullName>
    </recommendedName>
</protein>
<evidence type="ECO:0000256" key="1">
    <source>
        <dbReference type="SAM" id="SignalP"/>
    </source>
</evidence>
<dbReference type="InterPro" id="IPR051871">
    <property type="entry name" value="GMC_Oxidoreductase-Related"/>
</dbReference>
<dbReference type="PANTHER" id="PTHR45968:SF3">
    <property type="entry name" value="OS04G0573100 PROTEIN"/>
    <property type="match status" value="1"/>
</dbReference>
<dbReference type="HOGENOM" id="CLU_1059241_0_0_1"/>
<dbReference type="GO" id="GO:0016614">
    <property type="term" value="F:oxidoreductase activity, acting on CH-OH group of donors"/>
    <property type="evidence" value="ECO:0007669"/>
    <property type="project" value="InterPro"/>
</dbReference>
<dbReference type="InParanoid" id="D8QPE5"/>
<feature type="chain" id="PRO_5003121029" description="Glucose-methanol-choline oxidoreductase N-terminal domain-containing protein" evidence="1">
    <location>
        <begin position="21"/>
        <end position="263"/>
    </location>
</feature>
<dbReference type="Proteomes" id="UP000001514">
    <property type="component" value="Unassembled WGS sequence"/>
</dbReference>
<dbReference type="GO" id="GO:0050660">
    <property type="term" value="F:flavin adenine dinucleotide binding"/>
    <property type="evidence" value="ECO:0007669"/>
    <property type="project" value="InterPro"/>
</dbReference>
<organism evidence="4">
    <name type="scientific">Selaginella moellendorffii</name>
    <name type="common">Spikemoss</name>
    <dbReference type="NCBI Taxonomy" id="88036"/>
    <lineage>
        <taxon>Eukaryota</taxon>
        <taxon>Viridiplantae</taxon>
        <taxon>Streptophyta</taxon>
        <taxon>Embryophyta</taxon>
        <taxon>Tracheophyta</taxon>
        <taxon>Lycopodiopsida</taxon>
        <taxon>Selaginellales</taxon>
        <taxon>Selaginellaceae</taxon>
        <taxon>Selaginella</taxon>
    </lineage>
</organism>
<dbReference type="EMBL" id="GL377565">
    <property type="protein sequence ID" value="EFJ37608.1"/>
    <property type="molecule type" value="Genomic_DNA"/>
</dbReference>
<dbReference type="Gene3D" id="3.50.50.60">
    <property type="entry name" value="FAD/NAD(P)-binding domain"/>
    <property type="match status" value="1"/>
</dbReference>
<evidence type="ECO:0000313" key="3">
    <source>
        <dbReference type="EMBL" id="EFJ37608.1"/>
    </source>
</evidence>
<reference evidence="3 4" key="1">
    <citation type="journal article" date="2011" name="Science">
        <title>The Selaginella genome identifies genetic changes associated with the evolution of vascular plants.</title>
        <authorList>
            <person name="Banks J.A."/>
            <person name="Nishiyama T."/>
            <person name="Hasebe M."/>
            <person name="Bowman J.L."/>
            <person name="Gribskov M."/>
            <person name="dePamphilis C."/>
            <person name="Albert V.A."/>
            <person name="Aono N."/>
            <person name="Aoyama T."/>
            <person name="Ambrose B.A."/>
            <person name="Ashton N.W."/>
            <person name="Axtell M.J."/>
            <person name="Barker E."/>
            <person name="Barker M.S."/>
            <person name="Bennetzen J.L."/>
            <person name="Bonawitz N.D."/>
            <person name="Chapple C."/>
            <person name="Cheng C."/>
            <person name="Correa L.G."/>
            <person name="Dacre M."/>
            <person name="DeBarry J."/>
            <person name="Dreyer I."/>
            <person name="Elias M."/>
            <person name="Engstrom E.M."/>
            <person name="Estelle M."/>
            <person name="Feng L."/>
            <person name="Finet C."/>
            <person name="Floyd S.K."/>
            <person name="Frommer W.B."/>
            <person name="Fujita T."/>
            <person name="Gramzow L."/>
            <person name="Gutensohn M."/>
            <person name="Harholt J."/>
            <person name="Hattori M."/>
            <person name="Heyl A."/>
            <person name="Hirai T."/>
            <person name="Hiwatashi Y."/>
            <person name="Ishikawa M."/>
            <person name="Iwata M."/>
            <person name="Karol K.G."/>
            <person name="Koehler B."/>
            <person name="Kolukisaoglu U."/>
            <person name="Kubo M."/>
            <person name="Kurata T."/>
            <person name="Lalonde S."/>
            <person name="Li K."/>
            <person name="Li Y."/>
            <person name="Litt A."/>
            <person name="Lyons E."/>
            <person name="Manning G."/>
            <person name="Maruyama T."/>
            <person name="Michael T.P."/>
            <person name="Mikami K."/>
            <person name="Miyazaki S."/>
            <person name="Morinaga S."/>
            <person name="Murata T."/>
            <person name="Mueller-Roeber B."/>
            <person name="Nelson D.R."/>
            <person name="Obara M."/>
            <person name="Oguri Y."/>
            <person name="Olmstead R.G."/>
            <person name="Onodera N."/>
            <person name="Petersen B.L."/>
            <person name="Pils B."/>
            <person name="Prigge M."/>
            <person name="Rensing S.A."/>
            <person name="Riano-Pachon D.M."/>
            <person name="Roberts A.W."/>
            <person name="Sato Y."/>
            <person name="Scheller H.V."/>
            <person name="Schulz B."/>
            <person name="Schulz C."/>
            <person name="Shakirov E.V."/>
            <person name="Shibagaki N."/>
            <person name="Shinohara N."/>
            <person name="Shippen D.E."/>
            <person name="Soerensen I."/>
            <person name="Sotooka R."/>
            <person name="Sugimoto N."/>
            <person name="Sugita M."/>
            <person name="Sumikawa N."/>
            <person name="Tanurdzic M."/>
            <person name="Theissen G."/>
            <person name="Ulvskov P."/>
            <person name="Wakazuki S."/>
            <person name="Weng J.K."/>
            <person name="Willats W.W."/>
            <person name="Wipf D."/>
            <person name="Wolf P.G."/>
            <person name="Yang L."/>
            <person name="Zimmer A.D."/>
            <person name="Zhu Q."/>
            <person name="Mitros T."/>
            <person name="Hellsten U."/>
            <person name="Loque D."/>
            <person name="Otillar R."/>
            <person name="Salamov A."/>
            <person name="Schmutz J."/>
            <person name="Shapiro H."/>
            <person name="Lindquist E."/>
            <person name="Lucas S."/>
            <person name="Rokhsar D."/>
            <person name="Grigoriev I.V."/>
        </authorList>
    </citation>
    <scope>NUCLEOTIDE SEQUENCE [LARGE SCALE GENOMIC DNA]</scope>
</reference>
<dbReference type="STRING" id="88036.D8QPE5"/>
<evidence type="ECO:0000313" key="4">
    <source>
        <dbReference type="Proteomes" id="UP000001514"/>
    </source>
</evidence>
<evidence type="ECO:0000259" key="2">
    <source>
        <dbReference type="PROSITE" id="PS00624"/>
    </source>
</evidence>
<feature type="signal peptide" evidence="1">
    <location>
        <begin position="1"/>
        <end position="20"/>
    </location>
</feature>